<feature type="coiled-coil region" evidence="4">
    <location>
        <begin position="120"/>
        <end position="152"/>
    </location>
</feature>
<feature type="compositionally biased region" description="Basic residues" evidence="5">
    <location>
        <begin position="293"/>
        <end position="307"/>
    </location>
</feature>
<dbReference type="GeneID" id="96003258"/>
<comment type="subcellular location">
    <subcellularLocation>
        <location evidence="1">Nucleus</location>
    </subcellularLocation>
</comment>
<gene>
    <name evidence="6" type="ORF">WHR41_01814</name>
</gene>
<dbReference type="Pfam" id="PF03343">
    <property type="entry name" value="SART-1"/>
    <property type="match status" value="1"/>
</dbReference>
<feature type="compositionally biased region" description="Basic and acidic residues" evidence="5">
    <location>
        <begin position="230"/>
        <end position="245"/>
    </location>
</feature>
<dbReference type="PANTHER" id="PTHR14152:SF5">
    <property type="entry name" value="U4_U6.U5 TRI-SNRNP-ASSOCIATED PROTEIN 1"/>
    <property type="match status" value="1"/>
</dbReference>
<dbReference type="GO" id="GO:0045292">
    <property type="term" value="P:mRNA cis splicing, via spliceosome"/>
    <property type="evidence" value="ECO:0007669"/>
    <property type="project" value="TreeGrafter"/>
</dbReference>
<keyword evidence="3" id="KW-0539">Nucleus</keyword>
<evidence type="ECO:0000313" key="7">
    <source>
        <dbReference type="Proteomes" id="UP000803884"/>
    </source>
</evidence>
<feature type="compositionally biased region" description="Basic and acidic residues" evidence="5">
    <location>
        <begin position="198"/>
        <end position="207"/>
    </location>
</feature>
<dbReference type="EMBL" id="JAAQHG020000004">
    <property type="protein sequence ID" value="KAL1589702.1"/>
    <property type="molecule type" value="Genomic_DNA"/>
</dbReference>
<dbReference type="InterPro" id="IPR005011">
    <property type="entry name" value="SNU66/SART1"/>
</dbReference>
<evidence type="ECO:0000313" key="6">
    <source>
        <dbReference type="EMBL" id="KAL1589702.1"/>
    </source>
</evidence>
<evidence type="ECO:0000256" key="2">
    <source>
        <dbReference type="ARBA" id="ARBA00006076"/>
    </source>
</evidence>
<feature type="compositionally biased region" description="Basic and acidic residues" evidence="5">
    <location>
        <begin position="376"/>
        <end position="389"/>
    </location>
</feature>
<dbReference type="PANTHER" id="PTHR14152">
    <property type="entry name" value="SQUAMOUS CELL CARCINOMA ANTIGEN RECOGNISED BY CYTOTOXIC T LYMPHOCYTES"/>
    <property type="match status" value="1"/>
</dbReference>
<dbReference type="Proteomes" id="UP000803884">
    <property type="component" value="Unassembled WGS sequence"/>
</dbReference>
<evidence type="ECO:0000256" key="5">
    <source>
        <dbReference type="SAM" id="MobiDB-lite"/>
    </source>
</evidence>
<sequence>MDAASIEQMNKVRVSLGMAPLPVPGAAAASGPDFKQKDDAGSSDEDEEEDTTSTLDKRQAAAGDNWARLEAERVEKLEREKRKEAAKKARDAGQRFAKMEGKGLGEADDGEELDTRTWLMQQKKRQKKIEKARKMEAELEERERQMQAEYTAKDLAGVKVAHEAEQFDEMTGEQILTLKDAEIGEESEDDELENQELNAKEKLEEKLRLKKKRPDYDPTEQGEAKGVLSKYDEEIDGKQAKRFTLDGKGSTVEAKSRAANASGDTKGKGVKINLDIFQDDTPVSDYVDPATVKVKKPKKKKEKKTRQKAADEDDIFPVPEQTSAGQTSGSAMDIDGEQNNSTTASKKRAFDFEDDDDLQAKLAEQRRQALKKRKKMDGAELARQMREEMPVDEEEPEEGGMTIDETTEFVANLKKPEERDEEDSDREQRMRSRSAGPNTAEAEDEDGDAAMAGQSYAEVEDEEDLRARASREVSTPADEATTTGLDDEENMTGQGMAASLNLLKKRGLLADGQGSQLAEKDRQRNKFLAEKQQLIDEFDQRARDQREAERRSGRWEKLSNKERDNYARQQNEAREQYLSKLQAEMFNRDYRPDVKLQYHDEFGRSMNQKEAFKHLSHMFHGKGSGKQKTEKRLKKIDDEKKNMAKGVLNVGDEGGMMNVQGREGKRQKTAGVRLQ</sequence>
<feature type="region of interest" description="Disordered" evidence="5">
    <location>
        <begin position="21"/>
        <end position="115"/>
    </location>
</feature>
<keyword evidence="4" id="KW-0175">Coiled coil</keyword>
<feature type="compositionally biased region" description="Acidic residues" evidence="5">
    <location>
        <begin position="41"/>
        <end position="51"/>
    </location>
</feature>
<feature type="region of interest" description="Disordered" evidence="5">
    <location>
        <begin position="636"/>
        <end position="675"/>
    </location>
</feature>
<feature type="compositionally biased region" description="Basic and acidic residues" evidence="5">
    <location>
        <begin position="67"/>
        <end position="105"/>
    </location>
</feature>
<feature type="compositionally biased region" description="Acidic residues" evidence="5">
    <location>
        <begin position="183"/>
        <end position="194"/>
    </location>
</feature>
<dbReference type="RefSeq" id="XP_069232807.1">
    <property type="nucleotide sequence ID" value="XM_069370420.1"/>
</dbReference>
<comment type="caution">
    <text evidence="6">The sequence shown here is derived from an EMBL/GenBank/DDBJ whole genome shotgun (WGS) entry which is preliminary data.</text>
</comment>
<feature type="region of interest" description="Disordered" evidence="5">
    <location>
        <begin position="514"/>
        <end position="575"/>
    </location>
</feature>
<comment type="similarity">
    <text evidence="2">Belongs to the SNU66/SART1 family.</text>
</comment>
<proteinExistence type="inferred from homology"/>
<protein>
    <recommendedName>
        <fullName evidence="8">SART-1 protein</fullName>
    </recommendedName>
</protein>
<dbReference type="AlphaFoldDB" id="A0AB34L0Y7"/>
<dbReference type="GO" id="GO:0000481">
    <property type="term" value="P:maturation of 5S rRNA"/>
    <property type="evidence" value="ECO:0007669"/>
    <property type="project" value="TreeGrafter"/>
</dbReference>
<dbReference type="GO" id="GO:0046540">
    <property type="term" value="C:U4/U6 x U5 tri-snRNP complex"/>
    <property type="evidence" value="ECO:0007669"/>
    <property type="project" value="TreeGrafter"/>
</dbReference>
<feature type="compositionally biased region" description="Basic and acidic residues" evidence="5">
    <location>
        <begin position="518"/>
        <end position="529"/>
    </location>
</feature>
<feature type="compositionally biased region" description="Basic and acidic residues" evidence="5">
    <location>
        <begin position="538"/>
        <end position="575"/>
    </location>
</feature>
<accession>A0AB34L0Y7</accession>
<name>A0AB34L0Y7_9PEZI</name>
<evidence type="ECO:0000256" key="1">
    <source>
        <dbReference type="ARBA" id="ARBA00004123"/>
    </source>
</evidence>
<reference evidence="6 7" key="1">
    <citation type="journal article" date="2020" name="Microbiol. Resour. Announc.">
        <title>Draft Genome Sequence of a Cladosporium Species Isolated from the Mesophotic Ascidian Didemnum maculosum.</title>
        <authorList>
            <person name="Gioti A."/>
            <person name="Siaperas R."/>
            <person name="Nikolaivits E."/>
            <person name="Le Goff G."/>
            <person name="Ouazzani J."/>
            <person name="Kotoulas G."/>
            <person name="Topakas E."/>
        </authorList>
    </citation>
    <scope>NUCLEOTIDE SEQUENCE [LARGE SCALE GENOMIC DNA]</scope>
    <source>
        <strain evidence="6 7">TM138-S3</strain>
    </source>
</reference>
<organism evidence="6 7">
    <name type="scientific">Cladosporium halotolerans</name>
    <dbReference type="NCBI Taxonomy" id="1052096"/>
    <lineage>
        <taxon>Eukaryota</taxon>
        <taxon>Fungi</taxon>
        <taxon>Dikarya</taxon>
        <taxon>Ascomycota</taxon>
        <taxon>Pezizomycotina</taxon>
        <taxon>Dothideomycetes</taxon>
        <taxon>Dothideomycetidae</taxon>
        <taxon>Cladosporiales</taxon>
        <taxon>Cladosporiaceae</taxon>
        <taxon>Cladosporium</taxon>
    </lineage>
</organism>
<evidence type="ECO:0008006" key="8">
    <source>
        <dbReference type="Google" id="ProtNLM"/>
    </source>
</evidence>
<feature type="compositionally biased region" description="Polar residues" evidence="5">
    <location>
        <begin position="320"/>
        <end position="330"/>
    </location>
</feature>
<feature type="region of interest" description="Disordered" evidence="5">
    <location>
        <begin position="281"/>
        <end position="494"/>
    </location>
</feature>
<feature type="region of interest" description="Disordered" evidence="5">
    <location>
        <begin position="179"/>
        <end position="268"/>
    </location>
</feature>
<evidence type="ECO:0000256" key="3">
    <source>
        <dbReference type="ARBA" id="ARBA00023242"/>
    </source>
</evidence>
<keyword evidence="7" id="KW-1185">Reference proteome</keyword>
<evidence type="ECO:0000256" key="4">
    <source>
        <dbReference type="SAM" id="Coils"/>
    </source>
</evidence>